<evidence type="ECO:0000313" key="2">
    <source>
        <dbReference type="EMBL" id="PVH36699.1"/>
    </source>
</evidence>
<name>A0A2T8IGB0_9POAL</name>
<dbReference type="Proteomes" id="UP000243499">
    <property type="component" value="Chromosome 6"/>
</dbReference>
<dbReference type="EMBL" id="CM008051">
    <property type="protein sequence ID" value="PVH36699.1"/>
    <property type="molecule type" value="Genomic_DNA"/>
</dbReference>
<dbReference type="Gramene" id="PVH36699">
    <property type="protein sequence ID" value="PVH36699"/>
    <property type="gene ID" value="PAHAL_6G145400"/>
</dbReference>
<organism evidence="2">
    <name type="scientific">Panicum hallii</name>
    <dbReference type="NCBI Taxonomy" id="206008"/>
    <lineage>
        <taxon>Eukaryota</taxon>
        <taxon>Viridiplantae</taxon>
        <taxon>Streptophyta</taxon>
        <taxon>Embryophyta</taxon>
        <taxon>Tracheophyta</taxon>
        <taxon>Spermatophyta</taxon>
        <taxon>Magnoliopsida</taxon>
        <taxon>Liliopsida</taxon>
        <taxon>Poales</taxon>
        <taxon>Poaceae</taxon>
        <taxon>PACMAD clade</taxon>
        <taxon>Panicoideae</taxon>
        <taxon>Panicodae</taxon>
        <taxon>Paniceae</taxon>
        <taxon>Panicinae</taxon>
        <taxon>Panicum</taxon>
        <taxon>Panicum sect. Panicum</taxon>
    </lineage>
</organism>
<feature type="region of interest" description="Disordered" evidence="1">
    <location>
        <begin position="85"/>
        <end position="152"/>
    </location>
</feature>
<evidence type="ECO:0000256" key="1">
    <source>
        <dbReference type="SAM" id="MobiDB-lite"/>
    </source>
</evidence>
<gene>
    <name evidence="2" type="ORF">PAHAL_6G145400</name>
</gene>
<proteinExistence type="predicted"/>
<sequence>MGVTKARNLLLGFSLSLGEEDGDLSSFLTLPLEPMPAVKSCLPLLVVKLRRALHRLHRGRRLQRPRQPEALQVGTAVRVRGHGALVQPVAGGSRGTGGDGQAARGPSSNSNPRPALGRGGGGESEIRGAGSQFEEEGATGRGGRRRRGVEHRAGCAGRFSSGDAGAGARNARCCRLLVIERRRGVNEGMKIKL</sequence>
<reference evidence="2" key="1">
    <citation type="submission" date="2018-04" db="EMBL/GenBank/DDBJ databases">
        <title>WGS assembly of Panicum hallii.</title>
        <authorList>
            <person name="Lovell J."/>
            <person name="Jenkins J."/>
            <person name="Lowry D."/>
            <person name="Mamidi S."/>
            <person name="Sreedasyam A."/>
            <person name="Weng X."/>
            <person name="Barry K."/>
            <person name="Bonette J."/>
            <person name="Campitelli B."/>
            <person name="Daum C."/>
            <person name="Gordon S."/>
            <person name="Gould B."/>
            <person name="Lipzen A."/>
            <person name="Macqueen A."/>
            <person name="Palacio-Mejia J."/>
            <person name="Plott C."/>
            <person name="Shakirov E."/>
            <person name="Shu S."/>
            <person name="Yoshinaga Y."/>
            <person name="Zane M."/>
            <person name="Rokhsar D."/>
            <person name="Grimwood J."/>
            <person name="Schmutz J."/>
            <person name="Juenger T."/>
        </authorList>
    </citation>
    <scope>NUCLEOTIDE SEQUENCE [LARGE SCALE GENOMIC DNA]</scope>
    <source>
        <strain evidence="2">FIL2</strain>
    </source>
</reference>
<protein>
    <submittedName>
        <fullName evidence="2">Uncharacterized protein</fullName>
    </submittedName>
</protein>
<dbReference type="AlphaFoldDB" id="A0A2T8IGB0"/>
<accession>A0A2T8IGB0</accession>